<dbReference type="EMBL" id="JAAGWB010000077">
    <property type="protein sequence ID" value="NEN53553.1"/>
    <property type="molecule type" value="Genomic_DNA"/>
</dbReference>
<sequence length="924" mass="95136">MTAAGRQARRLVLALLVVLCGAAVVAGLAVPGTTSPALVEAADTSQFRAGNIISDQLFFDGGAMSADEVQTFLQQKNPNCVTPADGTPCLKNARQDTGDKAADSRCPGAYAGARDESASTIIAKVGAACGISQRVLLVILQKEQGLVTASGSNLYARRYREAMGFACPDTAPCRPEYNGFFNQVYSAARQYKNYATDPGNYNTKVGVVNNIRFDTEVSCGSSPVFVENQATAGLYNYTPYQPNAAALAAGRGTGDGCSAYGNRNFWIYYTDWFGSTQVPGAANVTRRWAELGGNTGVLGASQASVVCGLPAGGCYQAYAKGAIYWSPVSGVHHVLYGPVRDKWGATGWEGGWLGWPSGDPVCGLASGGCFQDFERGSVYWSSATGAHTVSGQVRTEWGTTGWEAGRLGYPVRDQGRLPDGRGEVADFQRGSVYWSQASGAHVVLPGAVRDKWAASGWEGGPLGYPLDDTTCGLAGGGCFQTFEKASVYWSSATGAHTVGGQVRDRWGTTGWESGRLGYPVGDQTTLLDGAGAFVEFQRGSVYSSAATGARIVLPGAVRDRWAAGGWERGPLGMPTGDTTCGLAGDGCLQEFQTASVYWSQATGAYTVSGQVRTEWGTTGWEAGRLGYPVRDQGRLPDGRGEVADFQRGSVYWSPASGAHVVLPGAVRDKWTALGGEAGTLGYPLGDTTCGPAAGGCAQRFQNSSVYWTASTGAHTVPDAVRTGWVAAGGETGSLGWPVADAVDVAGGRGQLVEFQGGRVYASEATGGHAVSGVLLADFDAAGGPGGGLGLPTADAGRTADGTATFQHFEGGSLYRTAAGVTTVPAAVRTVWSRSGWEHGPLGYPSGPATTGTSGVLTQPFAGGTVYVTAAGGHAVSTAFGAAVAAVQGTTPLGLPTSDARSLAAGGSFQTFENGSVYASPATGA</sequence>
<proteinExistence type="predicted"/>
<comment type="caution">
    <text evidence="1">The sequence shown here is derived from an EMBL/GenBank/DDBJ whole genome shotgun (WGS) entry which is preliminary data.</text>
</comment>
<reference evidence="1 3" key="1">
    <citation type="submission" date="2020-01" db="EMBL/GenBank/DDBJ databases">
        <title>the WGS Modestobacter muralis CPCC 204518.</title>
        <authorList>
            <person name="Jiang Z."/>
        </authorList>
    </citation>
    <scope>NUCLEOTIDE SEQUENCE [LARGE SCALE GENOMIC DNA]</scope>
    <source>
        <strain evidence="1 3">DSM 100205</strain>
    </source>
</reference>
<feature type="non-terminal residue" evidence="1">
    <location>
        <position position="924"/>
    </location>
</feature>
<dbReference type="Pfam" id="PF08310">
    <property type="entry name" value="LGFP"/>
    <property type="match status" value="11"/>
</dbReference>
<accession>A0A6P0F3G3</accession>
<dbReference type="EMBL" id="JAAGWH010000073">
    <property type="protein sequence ID" value="NEK96634.1"/>
    <property type="molecule type" value="Genomic_DNA"/>
</dbReference>
<name>A0A6P0F3G3_9ACTN</name>
<gene>
    <name evidence="2" type="ORF">G3R41_21860</name>
    <name evidence="1" type="ORF">GCU67_21045</name>
</gene>
<evidence type="ECO:0008006" key="5">
    <source>
        <dbReference type="Google" id="ProtNLM"/>
    </source>
</evidence>
<evidence type="ECO:0000313" key="3">
    <source>
        <dbReference type="Proteomes" id="UP000468828"/>
    </source>
</evidence>
<keyword evidence="3" id="KW-1185">Reference proteome</keyword>
<dbReference type="Proteomes" id="UP000471152">
    <property type="component" value="Unassembled WGS sequence"/>
</dbReference>
<reference evidence="2 4" key="2">
    <citation type="submission" date="2020-02" db="EMBL/GenBank/DDBJ databases">
        <title>The WGS of Modestobacter muralis DSM 100205.</title>
        <authorList>
            <person name="Jiang Z."/>
        </authorList>
    </citation>
    <scope>NUCLEOTIDE SEQUENCE [LARGE SCALE GENOMIC DNA]</scope>
    <source>
        <strain evidence="2 4">DSM 100205</strain>
    </source>
</reference>
<dbReference type="InterPro" id="IPR013207">
    <property type="entry name" value="LGFP"/>
</dbReference>
<evidence type="ECO:0000313" key="1">
    <source>
        <dbReference type="EMBL" id="NEK96634.1"/>
    </source>
</evidence>
<protein>
    <recommendedName>
        <fullName evidence="5">LGFP repeat-containing protein</fullName>
    </recommendedName>
</protein>
<evidence type="ECO:0000313" key="4">
    <source>
        <dbReference type="Proteomes" id="UP000471152"/>
    </source>
</evidence>
<evidence type="ECO:0000313" key="2">
    <source>
        <dbReference type="EMBL" id="NEN53553.1"/>
    </source>
</evidence>
<organism evidence="1 3">
    <name type="scientific">Modestobacter muralis</name>
    <dbReference type="NCBI Taxonomy" id="1608614"/>
    <lineage>
        <taxon>Bacteria</taxon>
        <taxon>Bacillati</taxon>
        <taxon>Actinomycetota</taxon>
        <taxon>Actinomycetes</taxon>
        <taxon>Geodermatophilales</taxon>
        <taxon>Geodermatophilaceae</taxon>
        <taxon>Modestobacter</taxon>
    </lineage>
</organism>
<dbReference type="Proteomes" id="UP000468828">
    <property type="component" value="Unassembled WGS sequence"/>
</dbReference>
<dbReference type="AlphaFoldDB" id="A0A6P0F3G3"/>